<dbReference type="EMBL" id="MT142214">
    <property type="protein sequence ID" value="QJA76260.1"/>
    <property type="molecule type" value="Genomic_DNA"/>
</dbReference>
<sequence length="88" mass="9372">MNTDTALSDRELLNGISQIVESDTVKVTLLTMCGLLAAGNDEQLFMLAQFCAAIARKEHERLDRIIKVSAVLGGTIATETSEGSGGME</sequence>
<accession>A0A6M3LKE1</accession>
<gene>
    <name evidence="1" type="ORF">MM415A01546_0014</name>
    <name evidence="2" type="ORF">MM415B03685_0010</name>
</gene>
<organism evidence="2">
    <name type="scientific">viral metagenome</name>
    <dbReference type="NCBI Taxonomy" id="1070528"/>
    <lineage>
        <taxon>unclassified sequences</taxon>
        <taxon>metagenomes</taxon>
        <taxon>organismal metagenomes</taxon>
    </lineage>
</organism>
<dbReference type="EMBL" id="MT143277">
    <property type="protein sequence ID" value="QJA94993.1"/>
    <property type="molecule type" value="Genomic_DNA"/>
</dbReference>
<evidence type="ECO:0000313" key="2">
    <source>
        <dbReference type="EMBL" id="QJA94993.1"/>
    </source>
</evidence>
<protein>
    <submittedName>
        <fullName evidence="2">Uncharacterized protein</fullName>
    </submittedName>
</protein>
<reference evidence="2" key="1">
    <citation type="submission" date="2020-03" db="EMBL/GenBank/DDBJ databases">
        <title>The deep terrestrial virosphere.</title>
        <authorList>
            <person name="Holmfeldt K."/>
            <person name="Nilsson E."/>
            <person name="Simone D."/>
            <person name="Lopez-Fernandez M."/>
            <person name="Wu X."/>
            <person name="de Brujin I."/>
            <person name="Lundin D."/>
            <person name="Andersson A."/>
            <person name="Bertilsson S."/>
            <person name="Dopson M."/>
        </authorList>
    </citation>
    <scope>NUCLEOTIDE SEQUENCE</scope>
    <source>
        <strain evidence="1">MM415A01546</strain>
        <strain evidence="2">MM415B03685</strain>
    </source>
</reference>
<dbReference type="AlphaFoldDB" id="A0A6M3LKE1"/>
<proteinExistence type="predicted"/>
<evidence type="ECO:0000313" key="1">
    <source>
        <dbReference type="EMBL" id="QJA76260.1"/>
    </source>
</evidence>
<name>A0A6M3LKE1_9ZZZZ</name>